<organism evidence="3 4">
    <name type="scientific">Owenia fusiformis</name>
    <name type="common">Polychaete worm</name>
    <dbReference type="NCBI Taxonomy" id="6347"/>
    <lineage>
        <taxon>Eukaryota</taxon>
        <taxon>Metazoa</taxon>
        <taxon>Spiralia</taxon>
        <taxon>Lophotrochozoa</taxon>
        <taxon>Annelida</taxon>
        <taxon>Polychaeta</taxon>
        <taxon>Sedentaria</taxon>
        <taxon>Canalipalpata</taxon>
        <taxon>Sabellida</taxon>
        <taxon>Oweniida</taxon>
        <taxon>Oweniidae</taxon>
        <taxon>Owenia</taxon>
    </lineage>
</organism>
<name>A0A8S4NRP5_OWEFU</name>
<feature type="region of interest" description="Disordered" evidence="1">
    <location>
        <begin position="1"/>
        <end position="53"/>
    </location>
</feature>
<sequence length="749" mass="84881">MSRDLSSTHKGLAYKKRQSPAGKKSRFTKGHAHIKPFTKSKPFSGDHSHSIPDTIERFDEDTFRNVATTSRDNQRYENLDVNMNFGNARLLRPCKSRKADLTNTMAEAPPGATPNDCIIVSTAQTLIMINDLNNEHRKHSIACEGNYNISRIASFGLGTKLKFACSSCHFQSKLYKTYDEVDNSYYKGNIKGPRPAKTNVALQVALKQSSIDSKQVRRIFAALNIKPPSKTHMFQTSKKVDERITELCQQDMSKLRQNLKEINKMRGVAEQDQNKIAAAFDAQYGSVKFGSRNKLGPDANRAIGLTVETMTENLVIIDAVLQNKLCWRGSYMRARGFDVKCPGGHEGCTATIEKAASFKERQMGRSTAKTCQEDGIVIQYLTTDGDGKGIMGVNDHYAETGMEHRAERLSDRIHLSNLQFKHSLKTSFSSQMFPGKNKSTKEHYQRLFCIDLTQRCTAILRKLSLTDRDLSKVSTFKIIKITDSLIQCYQGNHTLCKQDLNECKGRRSNNWWTNSYNLKACNLKATDINMDKKNDEMYLRLLIEMRLGPEALASGKFYTHTNKNESANHVLSTVLPKNRVFPSTVSGRMSSAIMQLNRGATNGTHLMLQCVGAPVSAGSRAAKELKKIQKDIDYGKQYKKTTSAKKARRYHRSVQLNQYCKMKSSEKKQEYKKNQLDEVRLTRQGCANRPELKDHAYAAAKGKKVCYYYMYSTELHFEKSSYCYCAYLLRTYRDVSCTKARDPPNTPHN</sequence>
<evidence type="ECO:0000259" key="2">
    <source>
        <dbReference type="Pfam" id="PF20700"/>
    </source>
</evidence>
<dbReference type="EMBL" id="CAIIXF020000005">
    <property type="protein sequence ID" value="CAH1784478.1"/>
    <property type="molecule type" value="Genomic_DNA"/>
</dbReference>
<dbReference type="Pfam" id="PF20700">
    <property type="entry name" value="Mutator"/>
    <property type="match status" value="1"/>
</dbReference>
<dbReference type="Proteomes" id="UP000749559">
    <property type="component" value="Unassembled WGS sequence"/>
</dbReference>
<evidence type="ECO:0000313" key="4">
    <source>
        <dbReference type="Proteomes" id="UP000749559"/>
    </source>
</evidence>
<feature type="compositionally biased region" description="Basic residues" evidence="1">
    <location>
        <begin position="12"/>
        <end position="38"/>
    </location>
</feature>
<reference evidence="3" key="1">
    <citation type="submission" date="2022-03" db="EMBL/GenBank/DDBJ databases">
        <authorList>
            <person name="Martin C."/>
        </authorList>
    </citation>
    <scope>NUCLEOTIDE SEQUENCE</scope>
</reference>
<feature type="domain" description="Mutator-like transposase" evidence="2">
    <location>
        <begin position="119"/>
        <end position="503"/>
    </location>
</feature>
<comment type="caution">
    <text evidence="3">The sequence shown here is derived from an EMBL/GenBank/DDBJ whole genome shotgun (WGS) entry which is preliminary data.</text>
</comment>
<gene>
    <name evidence="3" type="ORF">OFUS_LOCUS10668</name>
</gene>
<accession>A0A8S4NRP5</accession>
<dbReference type="AlphaFoldDB" id="A0A8S4NRP5"/>
<proteinExistence type="predicted"/>
<dbReference type="InterPro" id="IPR049012">
    <property type="entry name" value="Mutator_transp_dom"/>
</dbReference>
<keyword evidence="4" id="KW-1185">Reference proteome</keyword>
<feature type="compositionally biased region" description="Basic and acidic residues" evidence="1">
    <location>
        <begin position="44"/>
        <end position="53"/>
    </location>
</feature>
<protein>
    <recommendedName>
        <fullName evidence="2">Mutator-like transposase domain-containing protein</fullName>
    </recommendedName>
</protein>
<evidence type="ECO:0000256" key="1">
    <source>
        <dbReference type="SAM" id="MobiDB-lite"/>
    </source>
</evidence>
<dbReference type="OrthoDB" id="6094525at2759"/>
<evidence type="ECO:0000313" key="3">
    <source>
        <dbReference type="EMBL" id="CAH1784478.1"/>
    </source>
</evidence>